<keyword evidence="13" id="KW-1185">Reference proteome</keyword>
<dbReference type="Pfam" id="PF13188">
    <property type="entry name" value="PAS_8"/>
    <property type="match status" value="1"/>
</dbReference>
<dbReference type="InterPro" id="IPR005467">
    <property type="entry name" value="His_kinase_dom"/>
</dbReference>
<gene>
    <name evidence="12" type="ordered locus">Desaci_0924</name>
</gene>
<dbReference type="GO" id="GO:0000155">
    <property type="term" value="F:phosphorelay sensor kinase activity"/>
    <property type="evidence" value="ECO:0007669"/>
    <property type="project" value="InterPro"/>
</dbReference>
<organism evidence="12 13">
    <name type="scientific">Desulfosporosinus acidiphilus (strain DSM 22704 / JCM 16185 / SJ4)</name>
    <dbReference type="NCBI Taxonomy" id="646529"/>
    <lineage>
        <taxon>Bacteria</taxon>
        <taxon>Bacillati</taxon>
        <taxon>Bacillota</taxon>
        <taxon>Clostridia</taxon>
        <taxon>Eubacteriales</taxon>
        <taxon>Desulfitobacteriaceae</taxon>
        <taxon>Desulfosporosinus</taxon>
    </lineage>
</organism>
<dbReference type="Pfam" id="PF00512">
    <property type="entry name" value="HisKA"/>
    <property type="match status" value="1"/>
</dbReference>
<dbReference type="PANTHER" id="PTHR43065">
    <property type="entry name" value="SENSOR HISTIDINE KINASE"/>
    <property type="match status" value="1"/>
</dbReference>
<feature type="coiled-coil region" evidence="9">
    <location>
        <begin position="138"/>
        <end position="200"/>
    </location>
</feature>
<dbReference type="PANTHER" id="PTHR43065:SF46">
    <property type="entry name" value="C4-DICARBOXYLATE TRANSPORT SENSOR PROTEIN DCTB"/>
    <property type="match status" value="1"/>
</dbReference>
<feature type="domain" description="PAS" evidence="11">
    <location>
        <begin position="42"/>
        <end position="94"/>
    </location>
</feature>
<dbReference type="PROSITE" id="PS50109">
    <property type="entry name" value="HIS_KIN"/>
    <property type="match status" value="1"/>
</dbReference>
<keyword evidence="5" id="KW-0547">Nucleotide-binding</keyword>
<dbReference type="HOGENOM" id="CLU_000445_114_39_9"/>
<dbReference type="PROSITE" id="PS50112">
    <property type="entry name" value="PAS"/>
    <property type="match status" value="1"/>
</dbReference>
<dbReference type="EC" id="2.7.13.3" evidence="2"/>
<dbReference type="SUPFAM" id="SSF47384">
    <property type="entry name" value="Homodimeric domain of signal transducing histidine kinase"/>
    <property type="match status" value="1"/>
</dbReference>
<evidence type="ECO:0000256" key="2">
    <source>
        <dbReference type="ARBA" id="ARBA00012438"/>
    </source>
</evidence>
<evidence type="ECO:0000256" key="7">
    <source>
        <dbReference type="ARBA" id="ARBA00022840"/>
    </source>
</evidence>
<dbReference type="NCBIfam" id="TIGR00229">
    <property type="entry name" value="sensory_box"/>
    <property type="match status" value="1"/>
</dbReference>
<dbReference type="PRINTS" id="PR00344">
    <property type="entry name" value="BCTRLSENSOR"/>
</dbReference>
<dbReference type="RefSeq" id="WP_014825980.1">
    <property type="nucleotide sequence ID" value="NC_018068.1"/>
</dbReference>
<proteinExistence type="predicted"/>
<dbReference type="InterPro" id="IPR003594">
    <property type="entry name" value="HATPase_dom"/>
</dbReference>
<dbReference type="eggNOG" id="COG4191">
    <property type="taxonomic scope" value="Bacteria"/>
</dbReference>
<keyword evidence="3" id="KW-0597">Phosphoprotein</keyword>
<comment type="catalytic activity">
    <reaction evidence="1">
        <text>ATP + protein L-histidine = ADP + protein N-phospho-L-histidine.</text>
        <dbReference type="EC" id="2.7.13.3"/>
    </reaction>
</comment>
<evidence type="ECO:0000259" key="10">
    <source>
        <dbReference type="PROSITE" id="PS50109"/>
    </source>
</evidence>
<evidence type="ECO:0000256" key="6">
    <source>
        <dbReference type="ARBA" id="ARBA00022777"/>
    </source>
</evidence>
<dbReference type="InterPro" id="IPR004358">
    <property type="entry name" value="Sig_transdc_His_kin-like_C"/>
</dbReference>
<evidence type="ECO:0000256" key="5">
    <source>
        <dbReference type="ARBA" id="ARBA00022741"/>
    </source>
</evidence>
<dbReference type="InterPro" id="IPR036097">
    <property type="entry name" value="HisK_dim/P_sf"/>
</dbReference>
<dbReference type="Gene3D" id="3.30.450.20">
    <property type="entry name" value="PAS domain"/>
    <property type="match status" value="3"/>
</dbReference>
<dbReference type="AlphaFoldDB" id="I4D2E6"/>
<keyword evidence="4" id="KW-0808">Transferase</keyword>
<keyword evidence="7" id="KW-0067">ATP-binding</keyword>
<dbReference type="SMART" id="SM00388">
    <property type="entry name" value="HisKA"/>
    <property type="match status" value="1"/>
</dbReference>
<dbReference type="Proteomes" id="UP000002892">
    <property type="component" value="Chromosome"/>
</dbReference>
<dbReference type="SMART" id="SM00387">
    <property type="entry name" value="HATPase_c"/>
    <property type="match status" value="1"/>
</dbReference>
<dbReference type="SUPFAM" id="SSF55874">
    <property type="entry name" value="ATPase domain of HSP90 chaperone/DNA topoisomerase II/histidine kinase"/>
    <property type="match status" value="1"/>
</dbReference>
<dbReference type="Pfam" id="PF13426">
    <property type="entry name" value="PAS_9"/>
    <property type="match status" value="1"/>
</dbReference>
<accession>I4D2E6</accession>
<dbReference type="CDD" id="cd00130">
    <property type="entry name" value="PAS"/>
    <property type="match status" value="1"/>
</dbReference>
<dbReference type="InterPro" id="IPR036890">
    <property type="entry name" value="HATPase_C_sf"/>
</dbReference>
<dbReference type="eggNOG" id="COG3852">
    <property type="taxonomic scope" value="Bacteria"/>
</dbReference>
<keyword evidence="9" id="KW-0175">Coiled coil</keyword>
<dbReference type="SUPFAM" id="SSF55785">
    <property type="entry name" value="PYP-like sensor domain (PAS domain)"/>
    <property type="match status" value="3"/>
</dbReference>
<dbReference type="GO" id="GO:0005524">
    <property type="term" value="F:ATP binding"/>
    <property type="evidence" value="ECO:0007669"/>
    <property type="project" value="UniProtKB-KW"/>
</dbReference>
<feature type="domain" description="Histidine kinase" evidence="10">
    <location>
        <begin position="437"/>
        <end position="641"/>
    </location>
</feature>
<dbReference type="CDD" id="cd00082">
    <property type="entry name" value="HisKA"/>
    <property type="match status" value="1"/>
</dbReference>
<keyword evidence="6" id="KW-0418">Kinase</keyword>
<dbReference type="EMBL" id="CP003639">
    <property type="protein sequence ID" value="AFM39970.1"/>
    <property type="molecule type" value="Genomic_DNA"/>
</dbReference>
<sequence>MPSDKKIIELEQKVVDLKASLATIQKDNGIWDRVFTESYWGMVVCDAESLEILKVNPTYAKMHGYGLTELLGRTVHEVYSPESLKELPDILARIHLYGHSAYNTVHLRKDGSRFPVHTDSYEVEIEGRRLISVSIWDVTELEQNQKELALYRESLEELVKSRTEDLERTNEKLQIEMIGKETAEKDLAKANQEMINTLESISDGFIAVNHQWVITYANEAIAKALTGRGLDGKLVGTVFGFADWQRNHQMFWDSCQEVMVEGVRKRFEFYSNLMEHWLECSIYPTANGISIFFRYIDERKKLGKVVEEEHLRLYTLFNAFPGLIYIIEENNKIRFANHNFKKIFGDCEGQFCHTVVAGSSSPCQDCAKETRARDSVLSRSEYLYNHRLYEVYTQPYTDVDGTRLYFAVLIDITERKNADREYLRLERLNMVGEMAAGIAHEVRNPLTTVRGFLQLLSTKDIPQQYSDYYKIMIEELDRANLIITDFLSLAREKSLDFTLVNLAKIVNSLMPLLSADALNHDKEITLELEPVSDIEGDENELRQLLLNLARNGFEAMGRGGVLTIITLETDNYVILKISDQGGGLDPYVLERLGTPFLTTKEGGTGLGLAICQNIAVRHNALMEFASDTLGTTVSIKFPSSKKVKNHEDEIPR</sequence>
<protein>
    <recommendedName>
        <fullName evidence="2">histidine kinase</fullName>
        <ecNumber evidence="2">2.7.13.3</ecNumber>
    </recommendedName>
</protein>
<dbReference type="Pfam" id="PF02518">
    <property type="entry name" value="HATPase_c"/>
    <property type="match status" value="1"/>
</dbReference>
<evidence type="ECO:0000256" key="3">
    <source>
        <dbReference type="ARBA" id="ARBA00022553"/>
    </source>
</evidence>
<evidence type="ECO:0000256" key="9">
    <source>
        <dbReference type="SAM" id="Coils"/>
    </source>
</evidence>
<dbReference type="OrthoDB" id="505470at2"/>
<dbReference type="STRING" id="646529.Desaci_0924"/>
<reference evidence="12 13" key="1">
    <citation type="journal article" date="2012" name="J. Bacteriol.">
        <title>Complete genome sequences of Desulfosporosinus orientis DSM765T, Desulfosporosinus youngiae DSM17734T, Desulfosporosinus meridiei DSM13257T, and Desulfosporosinus acidiphilus DSM22704T.</title>
        <authorList>
            <person name="Pester M."/>
            <person name="Brambilla E."/>
            <person name="Alazard D."/>
            <person name="Rattei T."/>
            <person name="Weinmaier T."/>
            <person name="Han J."/>
            <person name="Lucas S."/>
            <person name="Lapidus A."/>
            <person name="Cheng J.F."/>
            <person name="Goodwin L."/>
            <person name="Pitluck S."/>
            <person name="Peters L."/>
            <person name="Ovchinnikova G."/>
            <person name="Teshima H."/>
            <person name="Detter J.C."/>
            <person name="Han C.S."/>
            <person name="Tapia R."/>
            <person name="Land M.L."/>
            <person name="Hauser L."/>
            <person name="Kyrpides N.C."/>
            <person name="Ivanova N.N."/>
            <person name="Pagani I."/>
            <person name="Huntmann M."/>
            <person name="Wei C.L."/>
            <person name="Davenport K.W."/>
            <person name="Daligault H."/>
            <person name="Chain P.S."/>
            <person name="Chen A."/>
            <person name="Mavromatis K."/>
            <person name="Markowitz V."/>
            <person name="Szeto E."/>
            <person name="Mikhailova N."/>
            <person name="Pati A."/>
            <person name="Wagner M."/>
            <person name="Woyke T."/>
            <person name="Ollivier B."/>
            <person name="Klenk H.P."/>
            <person name="Spring S."/>
            <person name="Loy A."/>
        </authorList>
    </citation>
    <scope>NUCLEOTIDE SEQUENCE [LARGE SCALE GENOMIC DNA]</scope>
    <source>
        <strain evidence="13">DSM 22704 / JCM 16185 / SJ4</strain>
    </source>
</reference>
<name>I4D2E6_DESAJ</name>
<keyword evidence="8" id="KW-0902">Two-component regulatory system</keyword>
<evidence type="ECO:0000256" key="8">
    <source>
        <dbReference type="ARBA" id="ARBA00023012"/>
    </source>
</evidence>
<dbReference type="InterPro" id="IPR035965">
    <property type="entry name" value="PAS-like_dom_sf"/>
</dbReference>
<evidence type="ECO:0000256" key="1">
    <source>
        <dbReference type="ARBA" id="ARBA00000085"/>
    </source>
</evidence>
<dbReference type="InterPro" id="IPR003661">
    <property type="entry name" value="HisK_dim/P_dom"/>
</dbReference>
<dbReference type="SMART" id="SM00091">
    <property type="entry name" value="PAS"/>
    <property type="match status" value="3"/>
</dbReference>
<dbReference type="InterPro" id="IPR000014">
    <property type="entry name" value="PAS"/>
</dbReference>
<dbReference type="KEGG" id="dai:Desaci_0924"/>
<evidence type="ECO:0000313" key="12">
    <source>
        <dbReference type="EMBL" id="AFM39970.1"/>
    </source>
</evidence>
<evidence type="ECO:0000256" key="4">
    <source>
        <dbReference type="ARBA" id="ARBA00022679"/>
    </source>
</evidence>
<evidence type="ECO:0000259" key="11">
    <source>
        <dbReference type="PROSITE" id="PS50112"/>
    </source>
</evidence>
<dbReference type="Gene3D" id="3.30.565.10">
    <property type="entry name" value="Histidine kinase-like ATPase, C-terminal domain"/>
    <property type="match status" value="1"/>
</dbReference>
<evidence type="ECO:0000313" key="13">
    <source>
        <dbReference type="Proteomes" id="UP000002892"/>
    </source>
</evidence>
<dbReference type="Gene3D" id="1.10.287.130">
    <property type="match status" value="1"/>
</dbReference>